<evidence type="ECO:0000256" key="2">
    <source>
        <dbReference type="ARBA" id="ARBA00005466"/>
    </source>
</evidence>
<dbReference type="Gene3D" id="3.40.462.20">
    <property type="match status" value="1"/>
</dbReference>
<name>A0A8U0IHG4_9EURY</name>
<comment type="similarity">
    <text evidence="2">Belongs to the oxygen-dependent FAD-linked oxidoreductase family.</text>
</comment>
<evidence type="ECO:0000256" key="5">
    <source>
        <dbReference type="ARBA" id="ARBA00023002"/>
    </source>
</evidence>
<proteinExistence type="inferred from homology"/>
<organism evidence="7 8">
    <name type="scientific">Halorussus gelatinilyticus</name>
    <dbReference type="NCBI Taxonomy" id="2937524"/>
    <lineage>
        <taxon>Archaea</taxon>
        <taxon>Methanobacteriati</taxon>
        <taxon>Methanobacteriota</taxon>
        <taxon>Stenosarchaea group</taxon>
        <taxon>Halobacteria</taxon>
        <taxon>Halobacteriales</taxon>
        <taxon>Haladaptataceae</taxon>
        <taxon>Halorussus</taxon>
    </lineage>
</organism>
<dbReference type="Gene3D" id="3.30.465.10">
    <property type="match status" value="1"/>
</dbReference>
<accession>A0A8U0IHG4</accession>
<feature type="domain" description="FAD-binding PCMH-type" evidence="6">
    <location>
        <begin position="42"/>
        <end position="213"/>
    </location>
</feature>
<dbReference type="Proteomes" id="UP000830434">
    <property type="component" value="Chromosome"/>
</dbReference>
<evidence type="ECO:0000313" key="7">
    <source>
        <dbReference type="EMBL" id="UPV99701.1"/>
    </source>
</evidence>
<dbReference type="RefSeq" id="WP_248654192.1">
    <property type="nucleotide sequence ID" value="NZ_CP096658.1"/>
</dbReference>
<sequence length="464" mass="50450">MATTSPTVDELTIAELREGFRGTVLEPGDEGYDDARAVWNGMIDRRPAVVAQCAGVADVMAAVDFGRENEMLVAVKGGGHHIAGDAVCDDGLVVDLSEMRSVRVDPDARTARVEPGATLADFDHEAQAFGLATPLGINSTTGVAGLTLGGGFGWLTRKYGMTVDNLRSVDVVTADGERRRASGDENPDLFWGLRGGSGNFGVATSFEFDLHEVGPEVLAGPVVYPGEDAADVLRHVRDFNEEAPDEAAVWAILRKAPPLPFLPSDTHGVGVLVVVAFYAGDVDEGEQVLEPLRSYGDPIADAVGPHRYAEFQQSFDPLLTEGARNYWKSHNFEQLPDEAIDTAVEYAAEIPSPLSEIFFAQLGGEMARVPDDATAYPHRDAAYAMNVHTRWEDPEDDDRCIEWAREFYDAMAPHATGGVYVNFSSDEGQQAITYGENYDRLAELKAEYDPTNLFRMNRNVEPSD</sequence>
<dbReference type="PANTHER" id="PTHR42973">
    <property type="entry name" value="BINDING OXIDOREDUCTASE, PUTATIVE (AFU_ORTHOLOGUE AFUA_1G17690)-RELATED"/>
    <property type="match status" value="1"/>
</dbReference>
<keyword evidence="3" id="KW-0285">Flavoprotein</keyword>
<dbReference type="KEGG" id="haxz:M0R88_14420"/>
<dbReference type="Pfam" id="PF01565">
    <property type="entry name" value="FAD_binding_4"/>
    <property type="match status" value="1"/>
</dbReference>
<dbReference type="PROSITE" id="PS51387">
    <property type="entry name" value="FAD_PCMH"/>
    <property type="match status" value="1"/>
</dbReference>
<keyword evidence="5" id="KW-0560">Oxidoreductase</keyword>
<dbReference type="InterPro" id="IPR016169">
    <property type="entry name" value="FAD-bd_PCMH_sub2"/>
</dbReference>
<evidence type="ECO:0000256" key="4">
    <source>
        <dbReference type="ARBA" id="ARBA00022827"/>
    </source>
</evidence>
<dbReference type="GO" id="GO:0071949">
    <property type="term" value="F:FAD binding"/>
    <property type="evidence" value="ECO:0007669"/>
    <property type="project" value="InterPro"/>
</dbReference>
<evidence type="ECO:0000313" key="8">
    <source>
        <dbReference type="Proteomes" id="UP000830434"/>
    </source>
</evidence>
<dbReference type="Pfam" id="PF08031">
    <property type="entry name" value="BBE"/>
    <property type="match status" value="1"/>
</dbReference>
<dbReference type="SUPFAM" id="SSF56176">
    <property type="entry name" value="FAD-binding/transporter-associated domain-like"/>
    <property type="match status" value="1"/>
</dbReference>
<dbReference type="InterPro" id="IPR016166">
    <property type="entry name" value="FAD-bd_PCMH"/>
</dbReference>
<keyword evidence="4" id="KW-0274">FAD</keyword>
<dbReference type="PANTHER" id="PTHR42973:SF39">
    <property type="entry name" value="FAD-BINDING PCMH-TYPE DOMAIN-CONTAINING PROTEIN"/>
    <property type="match status" value="1"/>
</dbReference>
<keyword evidence="8" id="KW-1185">Reference proteome</keyword>
<dbReference type="InterPro" id="IPR006094">
    <property type="entry name" value="Oxid_FAD_bind_N"/>
</dbReference>
<evidence type="ECO:0000259" key="6">
    <source>
        <dbReference type="PROSITE" id="PS51387"/>
    </source>
</evidence>
<dbReference type="InterPro" id="IPR016164">
    <property type="entry name" value="FAD-linked_Oxase-like_C"/>
</dbReference>
<evidence type="ECO:0000256" key="3">
    <source>
        <dbReference type="ARBA" id="ARBA00022630"/>
    </source>
</evidence>
<dbReference type="Gene3D" id="3.30.43.10">
    <property type="entry name" value="Uridine Diphospho-n-acetylenolpyruvylglucosamine Reductase, domain 2"/>
    <property type="match status" value="1"/>
</dbReference>
<dbReference type="InterPro" id="IPR050416">
    <property type="entry name" value="FAD-linked_Oxidoreductase"/>
</dbReference>
<dbReference type="EMBL" id="CP096658">
    <property type="protein sequence ID" value="UPV99701.1"/>
    <property type="molecule type" value="Genomic_DNA"/>
</dbReference>
<dbReference type="InterPro" id="IPR012951">
    <property type="entry name" value="BBE"/>
</dbReference>
<gene>
    <name evidence="7" type="ORF">M0R88_14420</name>
</gene>
<dbReference type="GO" id="GO:0016491">
    <property type="term" value="F:oxidoreductase activity"/>
    <property type="evidence" value="ECO:0007669"/>
    <property type="project" value="UniProtKB-KW"/>
</dbReference>
<dbReference type="InterPro" id="IPR016167">
    <property type="entry name" value="FAD-bd_PCMH_sub1"/>
</dbReference>
<comment type="cofactor">
    <cofactor evidence="1">
        <name>FAD</name>
        <dbReference type="ChEBI" id="CHEBI:57692"/>
    </cofactor>
</comment>
<dbReference type="InterPro" id="IPR006093">
    <property type="entry name" value="Oxy_OxRdtase_FAD_BS"/>
</dbReference>
<dbReference type="PROSITE" id="PS00862">
    <property type="entry name" value="OX2_COVAL_FAD"/>
    <property type="match status" value="1"/>
</dbReference>
<protein>
    <submittedName>
        <fullName evidence="7">FAD-binding oxidoreductase</fullName>
    </submittedName>
</protein>
<reference evidence="7" key="1">
    <citation type="submission" date="2022-04" db="EMBL/GenBank/DDBJ databases">
        <title>Diverse halophilic archaea isolated from saline environments.</title>
        <authorList>
            <person name="Cui H.-L."/>
        </authorList>
    </citation>
    <scope>NUCLEOTIDE SEQUENCE</scope>
    <source>
        <strain evidence="7">XZYJT40</strain>
    </source>
</reference>
<dbReference type="GeneID" id="72191073"/>
<dbReference type="SUPFAM" id="SSF55103">
    <property type="entry name" value="FAD-linked oxidases, C-terminal domain"/>
    <property type="match status" value="1"/>
</dbReference>
<dbReference type="InterPro" id="IPR036318">
    <property type="entry name" value="FAD-bd_PCMH-like_sf"/>
</dbReference>
<dbReference type="AlphaFoldDB" id="A0A8U0IHG4"/>
<evidence type="ECO:0000256" key="1">
    <source>
        <dbReference type="ARBA" id="ARBA00001974"/>
    </source>
</evidence>